<feature type="region of interest" description="Disordered" evidence="5">
    <location>
        <begin position="232"/>
        <end position="266"/>
    </location>
</feature>
<dbReference type="CDD" id="cd00082">
    <property type="entry name" value="HisKA"/>
    <property type="match status" value="1"/>
</dbReference>
<organism evidence="8 9">
    <name type="scientific">Inquilinus limosus</name>
    <dbReference type="NCBI Taxonomy" id="171674"/>
    <lineage>
        <taxon>Bacteria</taxon>
        <taxon>Pseudomonadati</taxon>
        <taxon>Pseudomonadota</taxon>
        <taxon>Alphaproteobacteria</taxon>
        <taxon>Rhodospirillales</taxon>
        <taxon>Rhodospirillaceae</taxon>
        <taxon>Inquilinus</taxon>
    </lineage>
</organism>
<name>A0A952KLT8_9PROT</name>
<feature type="domain" description="Signal transduction histidine kinase dimerisation/phosphoacceptor" evidence="7">
    <location>
        <begin position="175"/>
        <end position="240"/>
    </location>
</feature>
<evidence type="ECO:0000256" key="4">
    <source>
        <dbReference type="ARBA" id="ARBA00023012"/>
    </source>
</evidence>
<dbReference type="EMBL" id="JAEKLZ010000246">
    <property type="protein sequence ID" value="MBW8726984.1"/>
    <property type="molecule type" value="Genomic_DNA"/>
</dbReference>
<evidence type="ECO:0000259" key="7">
    <source>
        <dbReference type="SMART" id="SM00388"/>
    </source>
</evidence>
<accession>A0A952KLT8</accession>
<feature type="transmembrane region" description="Helical" evidence="6">
    <location>
        <begin position="112"/>
        <end position="134"/>
    </location>
</feature>
<feature type="transmembrane region" description="Helical" evidence="6">
    <location>
        <begin position="79"/>
        <end position="100"/>
    </location>
</feature>
<feature type="transmembrane region" description="Helical" evidence="6">
    <location>
        <begin position="40"/>
        <end position="59"/>
    </location>
</feature>
<comment type="catalytic activity">
    <reaction evidence="1">
        <text>ATP + protein L-histidine = ADP + protein N-phospho-L-histidine.</text>
        <dbReference type="EC" id="2.7.13.3"/>
    </reaction>
</comment>
<keyword evidence="6" id="KW-0472">Membrane</keyword>
<evidence type="ECO:0000313" key="9">
    <source>
        <dbReference type="Proteomes" id="UP000700706"/>
    </source>
</evidence>
<evidence type="ECO:0000313" key="8">
    <source>
        <dbReference type="EMBL" id="MBW8726984.1"/>
    </source>
</evidence>
<dbReference type="EC" id="2.7.13.3" evidence="2"/>
<dbReference type="Proteomes" id="UP000700706">
    <property type="component" value="Unassembled WGS sequence"/>
</dbReference>
<reference evidence="8" key="1">
    <citation type="submission" date="2020-06" db="EMBL/GenBank/DDBJ databases">
        <title>Stable isotope informed genome-resolved metagenomics uncovers potential trophic interactions in rhizosphere soil.</title>
        <authorList>
            <person name="Starr E.P."/>
            <person name="Shi S."/>
            <person name="Blazewicz S.J."/>
            <person name="Koch B.J."/>
            <person name="Probst A.J."/>
            <person name="Hungate B.A."/>
            <person name="Pett-Ridge J."/>
            <person name="Firestone M.K."/>
            <person name="Banfield J.F."/>
        </authorList>
    </citation>
    <scope>NUCLEOTIDE SEQUENCE</scope>
    <source>
        <strain evidence="8">YM_69_17</strain>
    </source>
</reference>
<evidence type="ECO:0000256" key="6">
    <source>
        <dbReference type="SAM" id="Phobius"/>
    </source>
</evidence>
<evidence type="ECO:0000256" key="5">
    <source>
        <dbReference type="SAM" id="MobiDB-lite"/>
    </source>
</evidence>
<dbReference type="InterPro" id="IPR036097">
    <property type="entry name" value="HisK_dim/P_sf"/>
</dbReference>
<evidence type="ECO:0000256" key="1">
    <source>
        <dbReference type="ARBA" id="ARBA00000085"/>
    </source>
</evidence>
<sequence length="266" mass="28419">MRRLRSRPDTEHEMRFNGVIFGSAILAYLLETVGSESSAIIVPPLYIAYNFAVLGHLLWHPGASRPRRTLSILGDFTALFWVMHIGGETTAVLFPIYLWVILGNGFRFGPPFLALATAGGVASFAAVVTTTSFWGSHPALSAGLFGGIVLVPFAAVPLIRQLSKAKQQAEAATRETSFILAGVSHELQTPLAAIVGTGAVLQDTKLDPAQREITRRVVSAGQRLLELINDIPDNARPAEAAAQPRANPTEHRAGGDDPAGTPRSPP</sequence>
<keyword evidence="3" id="KW-0597">Phosphoprotein</keyword>
<comment type="caution">
    <text evidence="8">The sequence shown here is derived from an EMBL/GenBank/DDBJ whole genome shotgun (WGS) entry which is preliminary data.</text>
</comment>
<evidence type="ECO:0000256" key="3">
    <source>
        <dbReference type="ARBA" id="ARBA00022553"/>
    </source>
</evidence>
<feature type="transmembrane region" description="Helical" evidence="6">
    <location>
        <begin position="140"/>
        <end position="159"/>
    </location>
</feature>
<dbReference type="SUPFAM" id="SSF47384">
    <property type="entry name" value="Homodimeric domain of signal transducing histidine kinase"/>
    <property type="match status" value="1"/>
</dbReference>
<proteinExistence type="predicted"/>
<dbReference type="GO" id="GO:0000155">
    <property type="term" value="F:phosphorelay sensor kinase activity"/>
    <property type="evidence" value="ECO:0007669"/>
    <property type="project" value="InterPro"/>
</dbReference>
<keyword evidence="4" id="KW-0902">Two-component regulatory system</keyword>
<feature type="compositionally biased region" description="Low complexity" evidence="5">
    <location>
        <begin position="232"/>
        <end position="247"/>
    </location>
</feature>
<dbReference type="InterPro" id="IPR003661">
    <property type="entry name" value="HisK_dim/P_dom"/>
</dbReference>
<dbReference type="PANTHER" id="PTHR45339:SF1">
    <property type="entry name" value="HYBRID SIGNAL TRANSDUCTION HISTIDINE KINASE J"/>
    <property type="match status" value="1"/>
</dbReference>
<keyword evidence="6" id="KW-0812">Transmembrane</keyword>
<gene>
    <name evidence="8" type="ORF">JF625_17790</name>
</gene>
<dbReference type="AlphaFoldDB" id="A0A952KLT8"/>
<evidence type="ECO:0000256" key="2">
    <source>
        <dbReference type="ARBA" id="ARBA00012438"/>
    </source>
</evidence>
<dbReference type="Pfam" id="PF00512">
    <property type="entry name" value="HisKA"/>
    <property type="match status" value="1"/>
</dbReference>
<dbReference type="PANTHER" id="PTHR45339">
    <property type="entry name" value="HYBRID SIGNAL TRANSDUCTION HISTIDINE KINASE J"/>
    <property type="match status" value="1"/>
</dbReference>
<keyword evidence="6" id="KW-1133">Transmembrane helix</keyword>
<dbReference type="SMART" id="SM00388">
    <property type="entry name" value="HisKA"/>
    <property type="match status" value="1"/>
</dbReference>
<dbReference type="Gene3D" id="1.10.287.130">
    <property type="match status" value="1"/>
</dbReference>
<protein>
    <recommendedName>
        <fullName evidence="2">histidine kinase</fullName>
        <ecNumber evidence="2">2.7.13.3</ecNumber>
    </recommendedName>
</protein>